<dbReference type="EMBL" id="JABTTQ020000006">
    <property type="protein sequence ID" value="KAK6153445.1"/>
    <property type="molecule type" value="Genomic_DNA"/>
</dbReference>
<accession>A0ABR0X4S5</accession>
<protein>
    <recommendedName>
        <fullName evidence="2">Calmodulin-binding domain-containing protein</fullName>
    </recommendedName>
</protein>
<reference evidence="3 4" key="1">
    <citation type="journal article" date="2021" name="Comput. Struct. Biotechnol. J.">
        <title>De novo genome assembly of the potent medicinal plant Rehmannia glutinosa using nanopore technology.</title>
        <authorList>
            <person name="Ma L."/>
            <person name="Dong C."/>
            <person name="Song C."/>
            <person name="Wang X."/>
            <person name="Zheng X."/>
            <person name="Niu Y."/>
            <person name="Chen S."/>
            <person name="Feng W."/>
        </authorList>
    </citation>
    <scope>NUCLEOTIDE SEQUENCE [LARGE SCALE GENOMIC DNA]</scope>
    <source>
        <strain evidence="3">DH-2019</strain>
    </source>
</reference>
<feature type="region of interest" description="Disordered" evidence="1">
    <location>
        <begin position="166"/>
        <end position="191"/>
    </location>
</feature>
<evidence type="ECO:0000256" key="1">
    <source>
        <dbReference type="SAM" id="MobiDB-lite"/>
    </source>
</evidence>
<feature type="compositionally biased region" description="Polar residues" evidence="1">
    <location>
        <begin position="16"/>
        <end position="27"/>
    </location>
</feature>
<feature type="region of interest" description="Disordered" evidence="1">
    <location>
        <begin position="57"/>
        <end position="86"/>
    </location>
</feature>
<feature type="compositionally biased region" description="Basic and acidic residues" evidence="1">
    <location>
        <begin position="181"/>
        <end position="191"/>
    </location>
</feature>
<evidence type="ECO:0000313" key="4">
    <source>
        <dbReference type="Proteomes" id="UP001318860"/>
    </source>
</evidence>
<gene>
    <name evidence="3" type="ORF">DH2020_013084</name>
</gene>
<dbReference type="Pfam" id="PF07839">
    <property type="entry name" value="CaM_binding"/>
    <property type="match status" value="1"/>
</dbReference>
<dbReference type="PANTHER" id="PTHR33349">
    <property type="entry name" value="EMB|CAB62594.1"/>
    <property type="match status" value="1"/>
</dbReference>
<organism evidence="3 4">
    <name type="scientific">Rehmannia glutinosa</name>
    <name type="common">Chinese foxglove</name>
    <dbReference type="NCBI Taxonomy" id="99300"/>
    <lineage>
        <taxon>Eukaryota</taxon>
        <taxon>Viridiplantae</taxon>
        <taxon>Streptophyta</taxon>
        <taxon>Embryophyta</taxon>
        <taxon>Tracheophyta</taxon>
        <taxon>Spermatophyta</taxon>
        <taxon>Magnoliopsida</taxon>
        <taxon>eudicotyledons</taxon>
        <taxon>Gunneridae</taxon>
        <taxon>Pentapetalae</taxon>
        <taxon>asterids</taxon>
        <taxon>lamiids</taxon>
        <taxon>Lamiales</taxon>
        <taxon>Orobanchaceae</taxon>
        <taxon>Rehmannieae</taxon>
        <taxon>Rehmannia</taxon>
    </lineage>
</organism>
<dbReference type="InterPro" id="IPR012417">
    <property type="entry name" value="CaM-bd_dom_pln"/>
</dbReference>
<dbReference type="Proteomes" id="UP001318860">
    <property type="component" value="Unassembled WGS sequence"/>
</dbReference>
<name>A0ABR0X4S5_REHGL</name>
<keyword evidence="4" id="KW-1185">Reference proteome</keyword>
<evidence type="ECO:0000313" key="3">
    <source>
        <dbReference type="EMBL" id="KAK6153445.1"/>
    </source>
</evidence>
<dbReference type="PANTHER" id="PTHR33349:SF1">
    <property type="entry name" value="EMB|CAB62594.1"/>
    <property type="match status" value="1"/>
</dbReference>
<feature type="region of interest" description="Disordered" evidence="1">
    <location>
        <begin position="1"/>
        <end position="32"/>
    </location>
</feature>
<comment type="caution">
    <text evidence="3">The sequence shown here is derived from an EMBL/GenBank/DDBJ whole genome shotgun (WGS) entry which is preliminary data.</text>
</comment>
<feature type="domain" description="Calmodulin-binding" evidence="2">
    <location>
        <begin position="240"/>
        <end position="354"/>
    </location>
</feature>
<proteinExistence type="predicted"/>
<feature type="compositionally biased region" description="Basic and acidic residues" evidence="1">
    <location>
        <begin position="57"/>
        <end position="82"/>
    </location>
</feature>
<evidence type="ECO:0000259" key="2">
    <source>
        <dbReference type="SMART" id="SM01054"/>
    </source>
</evidence>
<sequence length="367" mass="41750">MNLEKKIEPKTGPLRRNSTGNSSIQISHEQKPITPNYLRASIGYSCHDFCKYGIKRDFQPKSTHPKQDENVKTVLEESSGKDHRQKKVLAAYTKTVPVSSRQKLKPFVTSAFIHQPSMKQPIKTLLKSSSNIRISRNDAVKDIKNPKTSSKSSFLTLNSPTAKIRTSKSFPRKISQSKIKKPVEKSETEKTSYENVPEKIIHVIEPKDENRKEGLAQESYNCTAFTTFSSNQNKKMDLTAENRRRAIRVSRVVPEEKDISPKKLKFRRGRVLEIENGNSGSIDKSLRRLVSDKEFINKKSDSNRGVLRHHQAVERKNRDSILLNTVIEETASQLVKMRKSKVKALVGAFESVIKIQDSESPRTSTTF</sequence>
<dbReference type="SMART" id="SM01054">
    <property type="entry name" value="CaM_binding"/>
    <property type="match status" value="1"/>
</dbReference>